<dbReference type="Proteomes" id="UP000241546">
    <property type="component" value="Unassembled WGS sequence"/>
</dbReference>
<dbReference type="EMBL" id="KZ680629">
    <property type="protein sequence ID" value="PTB61374.1"/>
    <property type="molecule type" value="Genomic_DNA"/>
</dbReference>
<feature type="non-terminal residue" evidence="2">
    <location>
        <position position="121"/>
    </location>
</feature>
<organism evidence="2 3">
    <name type="scientific">Trichoderma citrinoviride</name>
    <dbReference type="NCBI Taxonomy" id="58853"/>
    <lineage>
        <taxon>Eukaryota</taxon>
        <taxon>Fungi</taxon>
        <taxon>Dikarya</taxon>
        <taxon>Ascomycota</taxon>
        <taxon>Pezizomycotina</taxon>
        <taxon>Sordariomycetes</taxon>
        <taxon>Hypocreomycetidae</taxon>
        <taxon>Hypocreales</taxon>
        <taxon>Hypocreaceae</taxon>
        <taxon>Trichoderma</taxon>
    </lineage>
</organism>
<feature type="region of interest" description="Disordered" evidence="1">
    <location>
        <begin position="36"/>
        <end position="62"/>
    </location>
</feature>
<name>A0A2T4AWC5_9HYPO</name>
<keyword evidence="3" id="KW-1185">Reference proteome</keyword>
<dbReference type="AlphaFoldDB" id="A0A2T4AWC5"/>
<dbReference type="OrthoDB" id="2666448at2759"/>
<sequence>MGGQPSRPITAAESEKLILERLRSFRLEEGEALSAKVQVGGDGEKTEAEETEVHGQARREPEGLPVSSLELWIDSLMRDPKNRLAHAALSSSDPRQALTTRSSKVANQHVFNVQIPFEGDP</sequence>
<gene>
    <name evidence="2" type="ORF">BBK36DRAFT_157972</name>
</gene>
<accession>A0A2T4AWC5</accession>
<evidence type="ECO:0000313" key="3">
    <source>
        <dbReference type="Proteomes" id="UP000241546"/>
    </source>
</evidence>
<protein>
    <submittedName>
        <fullName evidence="2">Uncharacterized protein</fullName>
    </submittedName>
</protein>
<feature type="compositionally biased region" description="Basic and acidic residues" evidence="1">
    <location>
        <begin position="42"/>
        <end position="62"/>
    </location>
</feature>
<dbReference type="RefSeq" id="XP_024744694.1">
    <property type="nucleotide sequence ID" value="XM_024897672.1"/>
</dbReference>
<reference evidence="3" key="1">
    <citation type="submission" date="2016-07" db="EMBL/GenBank/DDBJ databases">
        <title>Multiple horizontal gene transfer events from other fungi enriched the ability of initially mycotrophic Trichoderma (Ascomycota) to feed on dead plant biomass.</title>
        <authorList>
            <consortium name="DOE Joint Genome Institute"/>
            <person name="Atanasova L."/>
            <person name="Chenthamara K."/>
            <person name="Zhang J."/>
            <person name="Grujic M."/>
            <person name="Henrissat B."/>
            <person name="Kuo A."/>
            <person name="Aerts A."/>
            <person name="Salamov A."/>
            <person name="Lipzen A."/>
            <person name="Labutti K."/>
            <person name="Barry K."/>
            <person name="Miao Y."/>
            <person name="Rahimi M.J."/>
            <person name="Shen Q."/>
            <person name="Grigoriev I.V."/>
            <person name="Kubicek C.P."/>
            <person name="Druzhinina I.S."/>
        </authorList>
    </citation>
    <scope>NUCLEOTIDE SEQUENCE [LARGE SCALE GENOMIC DNA]</scope>
    <source>
        <strain evidence="3">TUCIM 6016</strain>
    </source>
</reference>
<proteinExistence type="predicted"/>
<dbReference type="GeneID" id="36605790"/>
<evidence type="ECO:0000313" key="2">
    <source>
        <dbReference type="EMBL" id="PTB61374.1"/>
    </source>
</evidence>
<evidence type="ECO:0000256" key="1">
    <source>
        <dbReference type="SAM" id="MobiDB-lite"/>
    </source>
</evidence>